<organism evidence="1 2">
    <name type="scientific">Catharanthus roseus</name>
    <name type="common">Madagascar periwinkle</name>
    <name type="synonym">Vinca rosea</name>
    <dbReference type="NCBI Taxonomy" id="4058"/>
    <lineage>
        <taxon>Eukaryota</taxon>
        <taxon>Viridiplantae</taxon>
        <taxon>Streptophyta</taxon>
        <taxon>Embryophyta</taxon>
        <taxon>Tracheophyta</taxon>
        <taxon>Spermatophyta</taxon>
        <taxon>Magnoliopsida</taxon>
        <taxon>eudicotyledons</taxon>
        <taxon>Gunneridae</taxon>
        <taxon>Pentapetalae</taxon>
        <taxon>asterids</taxon>
        <taxon>lamiids</taxon>
        <taxon>Gentianales</taxon>
        <taxon>Apocynaceae</taxon>
        <taxon>Rauvolfioideae</taxon>
        <taxon>Vinceae</taxon>
        <taxon>Catharanthinae</taxon>
        <taxon>Catharanthus</taxon>
    </lineage>
</organism>
<gene>
    <name evidence="1" type="ORF">M9H77_10108</name>
</gene>
<comment type="caution">
    <text evidence="1">The sequence shown here is derived from an EMBL/GenBank/DDBJ whole genome shotgun (WGS) entry which is preliminary data.</text>
</comment>
<evidence type="ECO:0000313" key="2">
    <source>
        <dbReference type="Proteomes" id="UP001060085"/>
    </source>
</evidence>
<sequence>MLSLGKFPSQPQCYDLVVHKSVSPKVFLLPTKTHLIQLFSSPNGVAKVGFCGQFTRSRTGFSVCATKSQGKGGNDLLEMDDFEDFDVDDDDLFEEEVDLEEEGEDDDEEEEEGEFIPLNNMKKWQRNKPRGFGEGKEYDTSVEDKLMEEIEQSRRAQLANINKLKNNPVKPNSKKESVQKDKIAEELKDAFRVRLVNLPKKKNIHRDLRLAFEGVPGIVDIAPVVSGNKKTRDPICKGLGFVTFKSENDAYRFVQNFSGKSIKFGKAEKQIKCEMTTPLLEHGYEQFAEETSYNARLAEPGLEASEGDVSFEFENPDEMHEPIQAEGDGEDLETRTQLESKWDGDTVIKEEVVLDSTSSVKKKQEIQEKDKKLASKRKKKNVPKFNIPGSANRLKIREKEVLTGVFSKYGANASLATRSSDP</sequence>
<dbReference type="Proteomes" id="UP001060085">
    <property type="component" value="Linkage Group LG02"/>
</dbReference>
<reference evidence="2" key="1">
    <citation type="journal article" date="2023" name="Nat. Plants">
        <title>Single-cell RNA sequencing provides a high-resolution roadmap for understanding the multicellular compartmentation of specialized metabolism.</title>
        <authorList>
            <person name="Sun S."/>
            <person name="Shen X."/>
            <person name="Li Y."/>
            <person name="Li Y."/>
            <person name="Wang S."/>
            <person name="Li R."/>
            <person name="Zhang H."/>
            <person name="Shen G."/>
            <person name="Guo B."/>
            <person name="Wei J."/>
            <person name="Xu J."/>
            <person name="St-Pierre B."/>
            <person name="Chen S."/>
            <person name="Sun C."/>
        </authorList>
    </citation>
    <scope>NUCLEOTIDE SEQUENCE [LARGE SCALE GENOMIC DNA]</scope>
</reference>
<proteinExistence type="predicted"/>
<protein>
    <submittedName>
        <fullName evidence="1">Uncharacterized protein</fullName>
    </submittedName>
</protein>
<accession>A0ACC0C2Z1</accession>
<keyword evidence="2" id="KW-1185">Reference proteome</keyword>
<dbReference type="EMBL" id="CM044702">
    <property type="protein sequence ID" value="KAI5679158.1"/>
    <property type="molecule type" value="Genomic_DNA"/>
</dbReference>
<evidence type="ECO:0000313" key="1">
    <source>
        <dbReference type="EMBL" id="KAI5679158.1"/>
    </source>
</evidence>
<name>A0ACC0C2Z1_CATRO</name>